<keyword evidence="5" id="KW-0488">Methylation</keyword>
<evidence type="ECO:0000256" key="5">
    <source>
        <dbReference type="ARBA" id="ARBA00022481"/>
    </source>
</evidence>
<evidence type="ECO:0000256" key="9">
    <source>
        <dbReference type="ARBA" id="ARBA00023136"/>
    </source>
</evidence>
<dbReference type="InterPro" id="IPR051621">
    <property type="entry name" value="T2SS_protein_J"/>
</dbReference>
<dbReference type="RefSeq" id="WP_249700528.1">
    <property type="nucleotide sequence ID" value="NZ_JAMFLX010000020.1"/>
</dbReference>
<dbReference type="PROSITE" id="PS51257">
    <property type="entry name" value="PROKAR_LIPOPROTEIN"/>
    <property type="match status" value="1"/>
</dbReference>
<comment type="similarity">
    <text evidence="2">Belongs to the GSP J family.</text>
</comment>
<protein>
    <recommendedName>
        <fullName evidence="3">Type II secretion system protein J</fullName>
    </recommendedName>
</protein>
<dbReference type="NCBIfam" id="TIGR01711">
    <property type="entry name" value="gspJ"/>
    <property type="match status" value="1"/>
</dbReference>
<dbReference type="Gene3D" id="2.10.70.20">
    <property type="entry name" value="gspk-gspi-gspj complex like domains"/>
    <property type="match status" value="1"/>
</dbReference>
<keyword evidence="6" id="KW-0997">Cell inner membrane</keyword>
<dbReference type="Gene3D" id="3.10.610.10">
    <property type="entry name" value="GSPII I/J protein-like"/>
    <property type="match status" value="1"/>
</dbReference>
<dbReference type="Proteomes" id="UP001203338">
    <property type="component" value="Unassembled WGS sequence"/>
</dbReference>
<reference evidence="12 13" key="1">
    <citation type="submission" date="2022-05" db="EMBL/GenBank/DDBJ databases">
        <authorList>
            <person name="Park J.-S."/>
        </authorList>
    </citation>
    <scope>NUCLEOTIDE SEQUENCE [LARGE SCALE GENOMIC DNA]</scope>
    <source>
        <strain evidence="12 13">2012CJ34-2</strain>
    </source>
</reference>
<evidence type="ECO:0000256" key="7">
    <source>
        <dbReference type="ARBA" id="ARBA00022692"/>
    </source>
</evidence>
<evidence type="ECO:0000256" key="6">
    <source>
        <dbReference type="ARBA" id="ARBA00022519"/>
    </source>
</evidence>
<accession>A0ABT0PIQ8</accession>
<dbReference type="InterPro" id="IPR010055">
    <property type="entry name" value="T2SS_protein-GspJ"/>
</dbReference>
<evidence type="ECO:0000256" key="4">
    <source>
        <dbReference type="ARBA" id="ARBA00022475"/>
    </source>
</evidence>
<name>A0ABT0PIQ8_9GAMM</name>
<evidence type="ECO:0000313" key="13">
    <source>
        <dbReference type="Proteomes" id="UP001203338"/>
    </source>
</evidence>
<gene>
    <name evidence="12" type="primary">gspJ</name>
    <name evidence="12" type="ORF">M3P05_14565</name>
</gene>
<keyword evidence="7 11" id="KW-0812">Transmembrane</keyword>
<dbReference type="EMBL" id="JAMFLX010000020">
    <property type="protein sequence ID" value="MCL6271146.1"/>
    <property type="molecule type" value="Genomic_DNA"/>
</dbReference>
<dbReference type="Pfam" id="PF11612">
    <property type="entry name" value="T2SSJ"/>
    <property type="match status" value="1"/>
</dbReference>
<feature type="transmembrane region" description="Helical" evidence="11">
    <location>
        <begin position="12"/>
        <end position="33"/>
    </location>
</feature>
<sequence length="241" mass="27566">MIRRASLQGFTLLELLIAIAIFALLSAGCYRIFKAVTSTKEVTEAIWEYTGEVQKAFLIIQKDFFQVAIRPVRNELGDREPAVQSENGRITFTRHGWRNFTNDPRSELQRVQYLFDGGRLLKHYWQTLDRAPDTPFKEQVVLEDVQNFSVKFRDAKRRWHTSWPPASDKQSERVRMVPSAIEITLVHESLGTLQQLIPGPTFKPSEKKSEANSKGGKSDSKGKPPNSSQSEQWRSRGGDDE</sequence>
<evidence type="ECO:0000256" key="3">
    <source>
        <dbReference type="ARBA" id="ARBA00021539"/>
    </source>
</evidence>
<dbReference type="SUPFAM" id="SSF54523">
    <property type="entry name" value="Pili subunits"/>
    <property type="match status" value="1"/>
</dbReference>
<keyword evidence="9 11" id="KW-0472">Membrane</keyword>
<comment type="subcellular location">
    <subcellularLocation>
        <location evidence="1">Cell inner membrane</location>
        <topology evidence="1">Single-pass membrane protein</topology>
    </subcellularLocation>
</comment>
<dbReference type="Pfam" id="PF07963">
    <property type="entry name" value="N_methyl"/>
    <property type="match status" value="1"/>
</dbReference>
<keyword evidence="13" id="KW-1185">Reference proteome</keyword>
<dbReference type="InterPro" id="IPR045584">
    <property type="entry name" value="Pilin-like"/>
</dbReference>
<feature type="region of interest" description="Disordered" evidence="10">
    <location>
        <begin position="196"/>
        <end position="241"/>
    </location>
</feature>
<evidence type="ECO:0000256" key="10">
    <source>
        <dbReference type="SAM" id="MobiDB-lite"/>
    </source>
</evidence>
<evidence type="ECO:0000256" key="8">
    <source>
        <dbReference type="ARBA" id="ARBA00022989"/>
    </source>
</evidence>
<organism evidence="12 13">
    <name type="scientific">Parendozoicomonas callyspongiae</name>
    <dbReference type="NCBI Taxonomy" id="2942213"/>
    <lineage>
        <taxon>Bacteria</taxon>
        <taxon>Pseudomonadati</taxon>
        <taxon>Pseudomonadota</taxon>
        <taxon>Gammaproteobacteria</taxon>
        <taxon>Oceanospirillales</taxon>
        <taxon>Endozoicomonadaceae</taxon>
        <taxon>Parendozoicomonas</taxon>
    </lineage>
</organism>
<keyword evidence="4" id="KW-1003">Cell membrane</keyword>
<dbReference type="InterPro" id="IPR012902">
    <property type="entry name" value="N_methyl_site"/>
</dbReference>
<dbReference type="PANTHER" id="PTHR39583:SF2">
    <property type="entry name" value="TYPE II SECRETION SYSTEM PROTEIN J"/>
    <property type="match status" value="1"/>
</dbReference>
<comment type="caution">
    <text evidence="12">The sequence shown here is derived from an EMBL/GenBank/DDBJ whole genome shotgun (WGS) entry which is preliminary data.</text>
</comment>
<evidence type="ECO:0000313" key="12">
    <source>
        <dbReference type="EMBL" id="MCL6271146.1"/>
    </source>
</evidence>
<proteinExistence type="inferred from homology"/>
<keyword evidence="8 11" id="KW-1133">Transmembrane helix</keyword>
<dbReference type="NCBIfam" id="TIGR02532">
    <property type="entry name" value="IV_pilin_GFxxxE"/>
    <property type="match status" value="1"/>
</dbReference>
<evidence type="ECO:0000256" key="2">
    <source>
        <dbReference type="ARBA" id="ARBA00011084"/>
    </source>
</evidence>
<evidence type="ECO:0000256" key="1">
    <source>
        <dbReference type="ARBA" id="ARBA00004377"/>
    </source>
</evidence>
<feature type="compositionally biased region" description="Basic and acidic residues" evidence="10">
    <location>
        <begin position="204"/>
        <end position="222"/>
    </location>
</feature>
<dbReference type="PANTHER" id="PTHR39583">
    <property type="entry name" value="TYPE II SECRETION SYSTEM PROTEIN J-RELATED"/>
    <property type="match status" value="1"/>
</dbReference>
<evidence type="ECO:0000256" key="11">
    <source>
        <dbReference type="SAM" id="Phobius"/>
    </source>
</evidence>